<comment type="function">
    <text evidence="1">Probable aspartic protease that is responsible for the proteolytic cleavage of the RNA polymerase sigma E factor (SigE/spoIIGB) to yield the active peptide in the mother cell during sporulation. Responds to a signal from the forespore that is triggered by the extracellular signal protein SpoIIR.</text>
</comment>
<dbReference type="InterPro" id="IPR005081">
    <property type="entry name" value="SpoIIGA"/>
</dbReference>
<keyword evidence="1" id="KW-0064">Aspartyl protease</keyword>
<dbReference type="GO" id="GO:0004190">
    <property type="term" value="F:aspartic-type endopeptidase activity"/>
    <property type="evidence" value="ECO:0007669"/>
    <property type="project" value="UniProtKB-KW"/>
</dbReference>
<keyword evidence="1" id="KW-1003">Cell membrane</keyword>
<dbReference type="GO" id="GO:0030435">
    <property type="term" value="P:sporulation resulting in formation of a cellular spore"/>
    <property type="evidence" value="ECO:0007669"/>
    <property type="project" value="UniProtKB-KW"/>
</dbReference>
<dbReference type="EMBL" id="RCHT01000001">
    <property type="protein sequence ID" value="RLL14545.1"/>
    <property type="molecule type" value="Genomic_DNA"/>
</dbReference>
<protein>
    <recommendedName>
        <fullName evidence="1">Sporulation sigma-E factor-processing peptidase</fullName>
        <ecNumber evidence="1">3.4.23.-</ecNumber>
    </recommendedName>
    <alternativeName>
        <fullName evidence="1">Membrane-associated aspartic protease</fullName>
    </alternativeName>
    <alternativeName>
        <fullName evidence="1">Stage II sporulation protein GA</fullName>
    </alternativeName>
</protein>
<feature type="transmembrane region" description="Helical" evidence="3">
    <location>
        <begin position="6"/>
        <end position="24"/>
    </location>
</feature>
<keyword evidence="1 3" id="KW-0472">Membrane</keyword>
<comment type="similarity">
    <text evidence="1">Belongs to the peptidase U4 family.</text>
</comment>
<feature type="transmembrane region" description="Helical" evidence="3">
    <location>
        <begin position="61"/>
        <end position="78"/>
    </location>
</feature>
<evidence type="ECO:0000313" key="5">
    <source>
        <dbReference type="Proteomes" id="UP000276301"/>
    </source>
</evidence>
<gene>
    <name evidence="4" type="ORF">D4A47_00760</name>
</gene>
<dbReference type="GO" id="GO:0006508">
    <property type="term" value="P:proteolysis"/>
    <property type="evidence" value="ECO:0007669"/>
    <property type="project" value="UniProtKB-KW"/>
</dbReference>
<accession>A0A498CQL1</accession>
<feature type="transmembrane region" description="Helical" evidence="3">
    <location>
        <begin position="87"/>
        <end position="109"/>
    </location>
</feature>
<dbReference type="Proteomes" id="UP000276301">
    <property type="component" value="Unassembled WGS sequence"/>
</dbReference>
<organism evidence="4 5">
    <name type="scientific">Anaerotruncus massiliensis</name>
    <name type="common">ex Liu et al. 2021</name>
    <dbReference type="NCBI Taxonomy" id="2321404"/>
    <lineage>
        <taxon>Bacteria</taxon>
        <taxon>Bacillati</taxon>
        <taxon>Bacillota</taxon>
        <taxon>Clostridia</taxon>
        <taxon>Eubacteriales</taxon>
        <taxon>Oscillospiraceae</taxon>
        <taxon>Anaerotruncus</taxon>
    </lineage>
</organism>
<keyword evidence="1" id="KW-0749">Sporulation</keyword>
<dbReference type="EC" id="3.4.23.-" evidence="1"/>
<evidence type="ECO:0000256" key="3">
    <source>
        <dbReference type="SAM" id="Phobius"/>
    </source>
</evidence>
<keyword evidence="3" id="KW-1133">Transmembrane helix</keyword>
<keyword evidence="5" id="KW-1185">Reference proteome</keyword>
<sequence>MTVYADVLVVVNYIVNLLLLLASAKLLGVVICRWRLCAGALVGALGSLVIFLPYVGMWFQILYKILLALAMAAAAFGVRPWQRLAKALFVTFAVSFLFAGLMLALSRLLAPAGMIFYNGVVYFDISVLALILSTTAAYLFLLLFERLFAGRVDERRLYEITVTAGGRAVSCKGLADTGSDLREPFSGAPVIVCDRTLAERVRPPEHAGFRVIPCRTVTGEGALEGFRPDEIQITGGGRTIRTSDVYIAASREPISGEYQALINPQIIDRAH</sequence>
<dbReference type="RefSeq" id="WP_121585640.1">
    <property type="nucleotide sequence ID" value="NZ_RCHT01000001.1"/>
</dbReference>
<evidence type="ECO:0000256" key="2">
    <source>
        <dbReference type="PIRSR" id="PIRSR018571-1"/>
    </source>
</evidence>
<dbReference type="AlphaFoldDB" id="A0A498CQL1"/>
<name>A0A498CQL1_9FIRM</name>
<reference evidence="4 5" key="1">
    <citation type="submission" date="2018-10" db="EMBL/GenBank/DDBJ databases">
        <title>Anaerotruncus faecis sp. nov., isolated from human feces.</title>
        <authorList>
            <person name="Wang Y.-J."/>
        </authorList>
    </citation>
    <scope>NUCLEOTIDE SEQUENCE [LARGE SCALE GENOMIC DNA]</scope>
    <source>
        <strain evidence="4 5">22A2-44</strain>
    </source>
</reference>
<dbReference type="GO" id="GO:0030436">
    <property type="term" value="P:asexual sporulation"/>
    <property type="evidence" value="ECO:0007669"/>
    <property type="project" value="InterPro"/>
</dbReference>
<dbReference type="PIRSF" id="PIRSF018571">
    <property type="entry name" value="SpoIIGA"/>
    <property type="match status" value="1"/>
</dbReference>
<comment type="subcellular location">
    <subcellularLocation>
        <location evidence="1">Cell membrane</location>
    </subcellularLocation>
</comment>
<keyword evidence="3" id="KW-0812">Transmembrane</keyword>
<keyword evidence="1" id="KW-0378">Hydrolase</keyword>
<keyword evidence="1" id="KW-0645">Protease</keyword>
<feature type="transmembrane region" description="Helical" evidence="3">
    <location>
        <begin position="121"/>
        <end position="144"/>
    </location>
</feature>
<dbReference type="Pfam" id="PF03419">
    <property type="entry name" value="Peptidase_U4"/>
    <property type="match status" value="1"/>
</dbReference>
<evidence type="ECO:0000313" key="4">
    <source>
        <dbReference type="EMBL" id="RLL14545.1"/>
    </source>
</evidence>
<feature type="transmembrane region" description="Helical" evidence="3">
    <location>
        <begin position="36"/>
        <end position="55"/>
    </location>
</feature>
<evidence type="ECO:0000256" key="1">
    <source>
        <dbReference type="PIRNR" id="PIRNR018571"/>
    </source>
</evidence>
<comment type="caution">
    <text evidence="4">The sequence shown here is derived from an EMBL/GenBank/DDBJ whole genome shotgun (WGS) entry which is preliminary data.</text>
</comment>
<proteinExistence type="inferred from homology"/>
<dbReference type="GO" id="GO:0005886">
    <property type="term" value="C:plasma membrane"/>
    <property type="evidence" value="ECO:0007669"/>
    <property type="project" value="UniProtKB-SubCell"/>
</dbReference>
<feature type="active site" evidence="2">
    <location>
        <position position="176"/>
    </location>
</feature>